<dbReference type="PRINTS" id="PR00081">
    <property type="entry name" value="GDHRDH"/>
</dbReference>
<dbReference type="Gene3D" id="3.40.50.720">
    <property type="entry name" value="NAD(P)-binding Rossmann-like Domain"/>
    <property type="match status" value="1"/>
</dbReference>
<keyword evidence="2" id="KW-0521">NADP</keyword>
<comment type="similarity">
    <text evidence="1 4">Belongs to the short-chain dehydrogenases/reductases (SDR) family.</text>
</comment>
<dbReference type="RefSeq" id="WP_243799595.1">
    <property type="nucleotide sequence ID" value="NZ_JALHAT010000014.1"/>
</dbReference>
<name>A0ABT0ACQ2_9SPHN</name>
<keyword evidence="6" id="KW-1185">Reference proteome</keyword>
<proteinExistence type="inferred from homology"/>
<dbReference type="PANTHER" id="PTHR43391:SF14">
    <property type="entry name" value="DEHYDROGENASE_REDUCTASE SDR FAMILY PROTEIN 7-LIKE"/>
    <property type="match status" value="1"/>
</dbReference>
<dbReference type="SUPFAM" id="SSF51735">
    <property type="entry name" value="NAD(P)-binding Rossmann-fold domains"/>
    <property type="match status" value="1"/>
</dbReference>
<dbReference type="InterPro" id="IPR036291">
    <property type="entry name" value="NAD(P)-bd_dom_sf"/>
</dbReference>
<dbReference type="CDD" id="cd05233">
    <property type="entry name" value="SDR_c"/>
    <property type="match status" value="1"/>
</dbReference>
<reference evidence="5" key="1">
    <citation type="submission" date="2022-03" db="EMBL/GenBank/DDBJ databases">
        <title>Identification of a novel bacterium isolated from mangrove sediments.</title>
        <authorList>
            <person name="Pan X."/>
        </authorList>
    </citation>
    <scope>NUCLEOTIDE SEQUENCE</scope>
    <source>
        <strain evidence="5">B2637</strain>
    </source>
</reference>
<evidence type="ECO:0000313" key="6">
    <source>
        <dbReference type="Proteomes" id="UP001162802"/>
    </source>
</evidence>
<protein>
    <submittedName>
        <fullName evidence="5">SDR family NAD(P)-dependent oxidoreductase</fullName>
    </submittedName>
</protein>
<evidence type="ECO:0000256" key="4">
    <source>
        <dbReference type="RuleBase" id="RU000363"/>
    </source>
</evidence>
<dbReference type="Pfam" id="PF00106">
    <property type="entry name" value="adh_short"/>
    <property type="match status" value="1"/>
</dbReference>
<dbReference type="Gene3D" id="6.10.250.840">
    <property type="match status" value="1"/>
</dbReference>
<gene>
    <name evidence="5" type="ORF">MTR65_09775</name>
</gene>
<comment type="caution">
    <text evidence="5">The sequence shown here is derived from an EMBL/GenBank/DDBJ whole genome shotgun (WGS) entry which is preliminary data.</text>
</comment>
<evidence type="ECO:0000256" key="2">
    <source>
        <dbReference type="ARBA" id="ARBA00022857"/>
    </source>
</evidence>
<organism evidence="5 6">
    <name type="scientific">Novosphingobium mangrovi</name>
    <name type="common">ex Hu et al. 2023</name>
    <dbReference type="NCBI Taxonomy" id="2930094"/>
    <lineage>
        <taxon>Bacteria</taxon>
        <taxon>Pseudomonadati</taxon>
        <taxon>Pseudomonadota</taxon>
        <taxon>Alphaproteobacteria</taxon>
        <taxon>Sphingomonadales</taxon>
        <taxon>Sphingomonadaceae</taxon>
        <taxon>Novosphingobium</taxon>
    </lineage>
</organism>
<evidence type="ECO:0000256" key="1">
    <source>
        <dbReference type="ARBA" id="ARBA00006484"/>
    </source>
</evidence>
<evidence type="ECO:0000313" key="5">
    <source>
        <dbReference type="EMBL" id="MCJ1960967.1"/>
    </source>
</evidence>
<sequence length="299" mass="32259">MTQLAGRTAFVTGGANGVGLGLARALLAEGCKVAIADVREDSIEAALKLLENQHVMGVPLDVASRESFAQAADRLEAELGPVSLLFNNAGVNLFQTIDDSSYDDWDWLLGVNLHGVINGVTTFVPRMKERGLGGHVCNTASMAAFLCNGAPGIYNTTKFAVRGLSESLRYSLAAHGIGVSMLCPGLVKSQIYASDAIRPEALKAGAKEVNTEFVSNLEKLHEAGMEPEVIAARTLEAIQENRFYIFSHPEFKDELAEVFDEVLADFREYPEDPGLADRLQIEAGRRASYKKAREAANAL</sequence>
<dbReference type="InterPro" id="IPR002347">
    <property type="entry name" value="SDR_fam"/>
</dbReference>
<evidence type="ECO:0000256" key="3">
    <source>
        <dbReference type="ARBA" id="ARBA00023002"/>
    </source>
</evidence>
<dbReference type="Proteomes" id="UP001162802">
    <property type="component" value="Unassembled WGS sequence"/>
</dbReference>
<dbReference type="EMBL" id="JALHAT010000014">
    <property type="protein sequence ID" value="MCJ1960967.1"/>
    <property type="molecule type" value="Genomic_DNA"/>
</dbReference>
<dbReference type="PRINTS" id="PR00080">
    <property type="entry name" value="SDRFAMILY"/>
</dbReference>
<keyword evidence="3" id="KW-0560">Oxidoreductase</keyword>
<accession>A0ABT0ACQ2</accession>
<dbReference type="PANTHER" id="PTHR43391">
    <property type="entry name" value="RETINOL DEHYDROGENASE-RELATED"/>
    <property type="match status" value="1"/>
</dbReference>